<evidence type="ECO:0000313" key="2">
    <source>
        <dbReference type="EMBL" id="EYU17366.1"/>
    </source>
</evidence>
<evidence type="ECO:0000313" key="3">
    <source>
        <dbReference type="Proteomes" id="UP000023464"/>
    </source>
</evidence>
<dbReference type="InterPro" id="IPR040866">
    <property type="entry name" value="T3SS_ExsE"/>
</dbReference>
<comment type="caution">
    <text evidence="2">The sequence shown here is derived from an EMBL/GenBank/DDBJ whole genome shotgun (WGS) entry which is preliminary data.</text>
</comment>
<reference evidence="2 3" key="1">
    <citation type="submission" date="2014-03" db="EMBL/GenBank/DDBJ databases">
        <title>Draft Genome of Photorhabdus luminescens BA1, an Egyptian Isolate.</title>
        <authorList>
            <person name="Ghazal S."/>
            <person name="Hurst S.G.IV."/>
            <person name="Morris K."/>
            <person name="Thomas K."/>
            <person name="Tisa L.S."/>
        </authorList>
    </citation>
    <scope>NUCLEOTIDE SEQUENCE [LARGE SCALE GENOMIC DNA]</scope>
    <source>
        <strain evidence="2 3">BA1</strain>
    </source>
</reference>
<keyword evidence="3" id="KW-1185">Reference proteome</keyword>
<dbReference type="EMBL" id="JFGV01000001">
    <property type="protein sequence ID" value="EYU17366.1"/>
    <property type="molecule type" value="Genomic_DNA"/>
</dbReference>
<feature type="domain" description="Type III secretion system ExsE" evidence="1">
    <location>
        <begin position="33"/>
        <end position="74"/>
    </location>
</feature>
<sequence length="77" mass="8593">MKIENSLPIHLTNVPHENNSLCCGRRVTLGHIPQNVNEPLSVVLSRGLVVGLEHETTLQRLLDGQHTPLSQRRISQP</sequence>
<accession>A0A022PNS7</accession>
<name>A0A022PNS7_9GAMM</name>
<organism evidence="2 3">
    <name type="scientific">Photorhabdus aegyptia</name>
    <dbReference type="NCBI Taxonomy" id="2805098"/>
    <lineage>
        <taxon>Bacteria</taxon>
        <taxon>Pseudomonadati</taxon>
        <taxon>Pseudomonadota</taxon>
        <taxon>Gammaproteobacteria</taxon>
        <taxon>Enterobacterales</taxon>
        <taxon>Morganellaceae</taxon>
        <taxon>Photorhabdus</taxon>
    </lineage>
</organism>
<proteinExistence type="predicted"/>
<gene>
    <name evidence="2" type="ORF">BA1DRAFT_00147</name>
</gene>
<dbReference type="Proteomes" id="UP000023464">
    <property type="component" value="Unassembled WGS sequence"/>
</dbReference>
<dbReference type="RefSeq" id="WP_036775327.1">
    <property type="nucleotide sequence ID" value="NZ_CAWLTM010000114.1"/>
</dbReference>
<dbReference type="NCBIfam" id="NF033906">
    <property type="entry name" value="ExsE_fam"/>
    <property type="match status" value="1"/>
</dbReference>
<dbReference type="Pfam" id="PF18286">
    <property type="entry name" value="T3SS_ExsE"/>
    <property type="match status" value="1"/>
</dbReference>
<protein>
    <recommendedName>
        <fullName evidence="1">Type III secretion system ExsE domain-containing protein</fullName>
    </recommendedName>
</protein>
<dbReference type="AlphaFoldDB" id="A0A022PNS7"/>
<evidence type="ECO:0000259" key="1">
    <source>
        <dbReference type="Pfam" id="PF18286"/>
    </source>
</evidence>